<dbReference type="PANTHER" id="PTHR10622:SF10">
    <property type="entry name" value="HET DOMAIN-CONTAINING PROTEIN"/>
    <property type="match status" value="1"/>
</dbReference>
<dbReference type="Pfam" id="PF06985">
    <property type="entry name" value="HET"/>
    <property type="match status" value="1"/>
</dbReference>
<reference evidence="4" key="1">
    <citation type="journal article" date="2012" name="Science">
        <title>The Paleozoic origin of enzymatic lignin decomposition reconstructed from 31 fungal genomes.</title>
        <authorList>
            <person name="Floudas D."/>
            <person name="Binder M."/>
            <person name="Riley R."/>
            <person name="Barry K."/>
            <person name="Blanchette R.A."/>
            <person name="Henrissat B."/>
            <person name="Martinez A.T."/>
            <person name="Otillar R."/>
            <person name="Spatafora J.W."/>
            <person name="Yadav J.S."/>
            <person name="Aerts A."/>
            <person name="Benoit I."/>
            <person name="Boyd A."/>
            <person name="Carlson A."/>
            <person name="Copeland A."/>
            <person name="Coutinho P.M."/>
            <person name="de Vries R.P."/>
            <person name="Ferreira P."/>
            <person name="Findley K."/>
            <person name="Foster B."/>
            <person name="Gaskell J."/>
            <person name="Glotzer D."/>
            <person name="Gorecki P."/>
            <person name="Heitman J."/>
            <person name="Hesse C."/>
            <person name="Hori C."/>
            <person name="Igarashi K."/>
            <person name="Jurgens J.A."/>
            <person name="Kallen N."/>
            <person name="Kersten P."/>
            <person name="Kohler A."/>
            <person name="Kuees U."/>
            <person name="Kumar T.K.A."/>
            <person name="Kuo A."/>
            <person name="LaButti K."/>
            <person name="Larrondo L.F."/>
            <person name="Lindquist E."/>
            <person name="Ling A."/>
            <person name="Lombard V."/>
            <person name="Lucas S."/>
            <person name="Lundell T."/>
            <person name="Martin R."/>
            <person name="McLaughlin D.J."/>
            <person name="Morgenstern I."/>
            <person name="Morin E."/>
            <person name="Murat C."/>
            <person name="Nagy L.G."/>
            <person name="Nolan M."/>
            <person name="Ohm R.A."/>
            <person name="Patyshakuliyeva A."/>
            <person name="Rokas A."/>
            <person name="Ruiz-Duenas F.J."/>
            <person name="Sabat G."/>
            <person name="Salamov A."/>
            <person name="Samejima M."/>
            <person name="Schmutz J."/>
            <person name="Slot J.C."/>
            <person name="St John F."/>
            <person name="Stenlid J."/>
            <person name="Sun H."/>
            <person name="Sun S."/>
            <person name="Syed K."/>
            <person name="Tsang A."/>
            <person name="Wiebenga A."/>
            <person name="Young D."/>
            <person name="Pisabarro A."/>
            <person name="Eastwood D.C."/>
            <person name="Martin F."/>
            <person name="Cullen D."/>
            <person name="Grigoriev I.V."/>
            <person name="Hibbett D.S."/>
        </authorList>
    </citation>
    <scope>NUCLEOTIDE SEQUENCE [LARGE SCALE GENOMIC DNA]</scope>
    <source>
        <strain evidence="4">FP-101664</strain>
    </source>
</reference>
<keyword evidence="4" id="KW-1185">Reference proteome</keyword>
<dbReference type="PANTHER" id="PTHR10622">
    <property type="entry name" value="HET DOMAIN-CONTAINING PROTEIN"/>
    <property type="match status" value="1"/>
</dbReference>
<gene>
    <name evidence="3" type="ORF">TRAVEDRAFT_136480</name>
</gene>
<dbReference type="OrthoDB" id="674604at2759"/>
<protein>
    <submittedName>
        <fullName evidence="3">HET-domain-containing protein</fullName>
    </submittedName>
</protein>
<dbReference type="Proteomes" id="UP000054317">
    <property type="component" value="Unassembled WGS sequence"/>
</dbReference>
<feature type="region of interest" description="Disordered" evidence="1">
    <location>
        <begin position="126"/>
        <end position="149"/>
    </location>
</feature>
<evidence type="ECO:0000259" key="2">
    <source>
        <dbReference type="Pfam" id="PF06985"/>
    </source>
</evidence>
<accession>R7S7M3</accession>
<proteinExistence type="predicted"/>
<dbReference type="EMBL" id="JH711797">
    <property type="protein sequence ID" value="EIW52001.1"/>
    <property type="molecule type" value="Genomic_DNA"/>
</dbReference>
<dbReference type="InterPro" id="IPR010730">
    <property type="entry name" value="HET"/>
</dbReference>
<dbReference type="RefSeq" id="XP_008045109.1">
    <property type="nucleotide sequence ID" value="XM_008046918.1"/>
</dbReference>
<evidence type="ECO:0000313" key="4">
    <source>
        <dbReference type="Proteomes" id="UP000054317"/>
    </source>
</evidence>
<name>R7S7M3_TRAVS</name>
<sequence>MRLIDTETGQFHVVSNEFQVPYAILSHTWDPQGEQTFQDKIRRSCAVAREAGYKWLWIDSCCIDKTSSSELSEAIKSMYVWYKHSAVCFAFLPDVSGEDELAAEKSEFRRSRWFTRGWTLQELIAPGSTPGSFAAPDQHSQRSNSTQET</sequence>
<evidence type="ECO:0000256" key="1">
    <source>
        <dbReference type="SAM" id="MobiDB-lite"/>
    </source>
</evidence>
<feature type="domain" description="Heterokaryon incompatibility" evidence="2">
    <location>
        <begin position="22"/>
        <end position="98"/>
    </location>
</feature>
<evidence type="ECO:0000313" key="3">
    <source>
        <dbReference type="EMBL" id="EIW52001.1"/>
    </source>
</evidence>
<dbReference type="AlphaFoldDB" id="R7S7M3"/>
<dbReference type="GeneID" id="19408906"/>
<dbReference type="KEGG" id="tvs:TRAVEDRAFT_136480"/>
<organism evidence="3 4">
    <name type="scientific">Trametes versicolor (strain FP-101664)</name>
    <name type="common">White-rot fungus</name>
    <name type="synonym">Coriolus versicolor</name>
    <dbReference type="NCBI Taxonomy" id="717944"/>
    <lineage>
        <taxon>Eukaryota</taxon>
        <taxon>Fungi</taxon>
        <taxon>Dikarya</taxon>
        <taxon>Basidiomycota</taxon>
        <taxon>Agaricomycotina</taxon>
        <taxon>Agaricomycetes</taxon>
        <taxon>Polyporales</taxon>
        <taxon>Polyporaceae</taxon>
        <taxon>Trametes</taxon>
    </lineage>
</organism>
<dbReference type="OMA" id="RESAVCY"/>